<dbReference type="EC" id="1.3.1.-" evidence="12"/>
<evidence type="ECO:0000256" key="9">
    <source>
        <dbReference type="ARBA" id="ARBA00023002"/>
    </source>
</evidence>
<dbReference type="Proteomes" id="UP000178534">
    <property type="component" value="Unassembled WGS sequence"/>
</dbReference>
<evidence type="ECO:0000256" key="2">
    <source>
        <dbReference type="ARBA" id="ARBA00002790"/>
    </source>
</evidence>
<gene>
    <name evidence="16" type="ORF">A2942_02600</name>
</gene>
<comment type="catalytic activity">
    <reaction evidence="10">
        <text>a 5,6-dihydrouridine in tRNA + NADP(+) = a uridine in tRNA + NADPH + H(+)</text>
        <dbReference type="Rhea" id="RHEA:23624"/>
        <dbReference type="Rhea" id="RHEA-COMP:13339"/>
        <dbReference type="Rhea" id="RHEA-COMP:13887"/>
        <dbReference type="ChEBI" id="CHEBI:15378"/>
        <dbReference type="ChEBI" id="CHEBI:57783"/>
        <dbReference type="ChEBI" id="CHEBI:58349"/>
        <dbReference type="ChEBI" id="CHEBI:65315"/>
        <dbReference type="ChEBI" id="CHEBI:74443"/>
    </reaction>
</comment>
<keyword evidence="3" id="KW-0820">tRNA-binding</keyword>
<keyword evidence="5 12" id="KW-0288">FMN</keyword>
<dbReference type="Pfam" id="PF01207">
    <property type="entry name" value="Dus"/>
    <property type="match status" value="1"/>
</dbReference>
<feature type="domain" description="DUS-like FMN-binding" evidence="15">
    <location>
        <begin position="16"/>
        <end position="266"/>
    </location>
</feature>
<evidence type="ECO:0000256" key="12">
    <source>
        <dbReference type="PIRNR" id="PIRNR006621"/>
    </source>
</evidence>
<comment type="similarity">
    <text evidence="12">Belongs to the dus family.</text>
</comment>
<feature type="binding site" evidence="14">
    <location>
        <position position="84"/>
    </location>
    <ligand>
        <name>FMN</name>
        <dbReference type="ChEBI" id="CHEBI:58210"/>
    </ligand>
</feature>
<dbReference type="PROSITE" id="PS01136">
    <property type="entry name" value="UPF0034"/>
    <property type="match status" value="1"/>
</dbReference>
<evidence type="ECO:0000256" key="8">
    <source>
        <dbReference type="ARBA" id="ARBA00022884"/>
    </source>
</evidence>
<dbReference type="PANTHER" id="PTHR11082:SF25">
    <property type="entry name" value="DUS-LIKE FMN-BINDING DOMAIN-CONTAINING PROTEIN"/>
    <property type="match status" value="1"/>
</dbReference>
<dbReference type="InterPro" id="IPR013785">
    <property type="entry name" value="Aldolase_TIM"/>
</dbReference>
<dbReference type="GO" id="GO:0050660">
    <property type="term" value="F:flavin adenine dinucleotide binding"/>
    <property type="evidence" value="ECO:0007669"/>
    <property type="project" value="InterPro"/>
</dbReference>
<evidence type="ECO:0000256" key="4">
    <source>
        <dbReference type="ARBA" id="ARBA00022630"/>
    </source>
</evidence>
<evidence type="ECO:0000256" key="1">
    <source>
        <dbReference type="ARBA" id="ARBA00001917"/>
    </source>
</evidence>
<sequence length="383" mass="42622">MSNSFWSRLPKPFFCLAPLADVTDAAFRRIITKYGKPDVLWTEFVSVDGLCHVLRSFGEEGLTLSHPLLRDLMYTEAERPIVAQIFGSKPDHFFQVAELIRELGFDGIDINMGCPDRNVEKQGGGAALIKSPELAQEIIRAAQEGGGGLPVSVKTRVGFNKSELETWIPKLLETKLAAITVHARTRKEMSKVPAQWGYVKEVVEMAKGSGTLIVGNGDVRDVNDGRIKAAETGADGVMLGRAIFGNPWLFANLPQLRAGWQIERPVPISPRVAERKNNDDTLVLNHATQRRNRPSEASALRPDSFAELGLGHPTIEEKLRVMVEHTKLFHELLGDVKNFAVMKKHYKAYVNGFDGARELRMKLMETENPEQVESIVRGFLGQL</sequence>
<feature type="binding site" evidence="14">
    <location>
        <position position="182"/>
    </location>
    <ligand>
        <name>FMN</name>
        <dbReference type="ChEBI" id="CHEBI:58210"/>
    </ligand>
</feature>
<dbReference type="GO" id="GO:0017150">
    <property type="term" value="F:tRNA dihydrouridine synthase activity"/>
    <property type="evidence" value="ECO:0007669"/>
    <property type="project" value="InterPro"/>
</dbReference>
<dbReference type="PANTHER" id="PTHR11082">
    <property type="entry name" value="TRNA-DIHYDROURIDINE SYNTHASE"/>
    <property type="match status" value="1"/>
</dbReference>
<comment type="cofactor">
    <cofactor evidence="1 12 14">
        <name>FMN</name>
        <dbReference type="ChEBI" id="CHEBI:58210"/>
    </cofactor>
</comment>
<evidence type="ECO:0000256" key="7">
    <source>
        <dbReference type="ARBA" id="ARBA00022857"/>
    </source>
</evidence>
<proteinExistence type="inferred from homology"/>
<keyword evidence="4 12" id="KW-0285">Flavoprotein</keyword>
<feature type="active site" description="Proton donor" evidence="13">
    <location>
        <position position="114"/>
    </location>
</feature>
<dbReference type="STRING" id="1798665.A2942_02600"/>
<evidence type="ECO:0000256" key="13">
    <source>
        <dbReference type="PIRSR" id="PIRSR006621-1"/>
    </source>
</evidence>
<dbReference type="SUPFAM" id="SSF51395">
    <property type="entry name" value="FMN-linked oxidoreductases"/>
    <property type="match status" value="1"/>
</dbReference>
<dbReference type="InterPro" id="IPR035587">
    <property type="entry name" value="DUS-like_FMN-bd"/>
</dbReference>
<protein>
    <recommendedName>
        <fullName evidence="12">tRNA-dihydrouridine synthase</fullName>
        <ecNumber evidence="12">1.3.1.-</ecNumber>
    </recommendedName>
</protein>
<dbReference type="Gene3D" id="1.10.1200.80">
    <property type="entry name" value="Putative flavin oxidoreducatase, domain 2"/>
    <property type="match status" value="1"/>
</dbReference>
<name>A0A1G2DER5_9BACT</name>
<organism evidence="16 17">
    <name type="scientific">Candidatus Lloydbacteria bacterium RIFCSPLOWO2_01_FULL_50_20</name>
    <dbReference type="NCBI Taxonomy" id="1798665"/>
    <lineage>
        <taxon>Bacteria</taxon>
        <taxon>Candidatus Lloydiibacteriota</taxon>
    </lineage>
</organism>
<comment type="catalytic activity">
    <reaction evidence="11">
        <text>a 5,6-dihydrouridine in tRNA + NAD(+) = a uridine in tRNA + NADH + H(+)</text>
        <dbReference type="Rhea" id="RHEA:54452"/>
        <dbReference type="Rhea" id="RHEA-COMP:13339"/>
        <dbReference type="Rhea" id="RHEA-COMP:13887"/>
        <dbReference type="ChEBI" id="CHEBI:15378"/>
        <dbReference type="ChEBI" id="CHEBI:57540"/>
        <dbReference type="ChEBI" id="CHEBI:57945"/>
        <dbReference type="ChEBI" id="CHEBI:65315"/>
        <dbReference type="ChEBI" id="CHEBI:74443"/>
    </reaction>
</comment>
<evidence type="ECO:0000259" key="15">
    <source>
        <dbReference type="Pfam" id="PF01207"/>
    </source>
</evidence>
<keyword evidence="6 12" id="KW-0819">tRNA processing</keyword>
<comment type="function">
    <text evidence="2 12">Catalyzes the synthesis of 5,6-dihydrouridine (D), a modified base found in the D-loop of most tRNAs, via the reduction of the C5-C6 double bond in target uridines.</text>
</comment>
<evidence type="ECO:0000256" key="11">
    <source>
        <dbReference type="ARBA" id="ARBA00048802"/>
    </source>
</evidence>
<feature type="binding site" evidence="14">
    <location>
        <position position="154"/>
    </location>
    <ligand>
        <name>FMN</name>
        <dbReference type="ChEBI" id="CHEBI:58210"/>
    </ligand>
</feature>
<dbReference type="EMBL" id="MHLP01000027">
    <property type="protein sequence ID" value="OGZ12137.1"/>
    <property type="molecule type" value="Genomic_DNA"/>
</dbReference>
<dbReference type="GO" id="GO:0000049">
    <property type="term" value="F:tRNA binding"/>
    <property type="evidence" value="ECO:0007669"/>
    <property type="project" value="UniProtKB-KW"/>
</dbReference>
<keyword evidence="14" id="KW-0547">Nucleotide-binding</keyword>
<dbReference type="PIRSF" id="PIRSF006621">
    <property type="entry name" value="Dus"/>
    <property type="match status" value="1"/>
</dbReference>
<dbReference type="CDD" id="cd02801">
    <property type="entry name" value="DUS_like_FMN"/>
    <property type="match status" value="1"/>
</dbReference>
<reference evidence="16 17" key="1">
    <citation type="journal article" date="2016" name="Nat. Commun.">
        <title>Thousands of microbial genomes shed light on interconnected biogeochemical processes in an aquifer system.</title>
        <authorList>
            <person name="Anantharaman K."/>
            <person name="Brown C.T."/>
            <person name="Hug L.A."/>
            <person name="Sharon I."/>
            <person name="Castelle C.J."/>
            <person name="Probst A.J."/>
            <person name="Thomas B.C."/>
            <person name="Singh A."/>
            <person name="Wilkins M.J."/>
            <person name="Karaoz U."/>
            <person name="Brodie E.L."/>
            <person name="Williams K.H."/>
            <person name="Hubbard S.S."/>
            <person name="Banfield J.F."/>
        </authorList>
    </citation>
    <scope>NUCLEOTIDE SEQUENCE [LARGE SCALE GENOMIC DNA]</scope>
</reference>
<keyword evidence="9 12" id="KW-0560">Oxidoreductase</keyword>
<evidence type="ECO:0000256" key="3">
    <source>
        <dbReference type="ARBA" id="ARBA00022555"/>
    </source>
</evidence>
<dbReference type="AlphaFoldDB" id="A0A1G2DER5"/>
<comment type="caution">
    <text evidence="16">The sequence shown here is derived from an EMBL/GenBank/DDBJ whole genome shotgun (WGS) entry which is preliminary data.</text>
</comment>
<dbReference type="InterPro" id="IPR018517">
    <property type="entry name" value="tRNA_hU_synthase_CS"/>
</dbReference>
<evidence type="ECO:0000313" key="16">
    <source>
        <dbReference type="EMBL" id="OGZ12137.1"/>
    </source>
</evidence>
<evidence type="ECO:0000256" key="6">
    <source>
        <dbReference type="ARBA" id="ARBA00022694"/>
    </source>
</evidence>
<dbReference type="Gene3D" id="3.20.20.70">
    <property type="entry name" value="Aldolase class I"/>
    <property type="match status" value="1"/>
</dbReference>
<dbReference type="InterPro" id="IPR001269">
    <property type="entry name" value="DUS_fam"/>
</dbReference>
<keyword evidence="7" id="KW-0521">NADP</keyword>
<accession>A0A1G2DER5</accession>
<feature type="binding site" evidence="14">
    <location>
        <begin position="240"/>
        <end position="241"/>
    </location>
    <ligand>
        <name>FMN</name>
        <dbReference type="ChEBI" id="CHEBI:58210"/>
    </ligand>
</feature>
<dbReference type="InterPro" id="IPR024036">
    <property type="entry name" value="tRNA-dHydroUridine_Synthase_C"/>
</dbReference>
<evidence type="ECO:0000313" key="17">
    <source>
        <dbReference type="Proteomes" id="UP000178534"/>
    </source>
</evidence>
<evidence type="ECO:0000256" key="10">
    <source>
        <dbReference type="ARBA" id="ARBA00048205"/>
    </source>
</evidence>
<evidence type="ECO:0000256" key="14">
    <source>
        <dbReference type="PIRSR" id="PIRSR006621-2"/>
    </source>
</evidence>
<evidence type="ECO:0000256" key="5">
    <source>
        <dbReference type="ARBA" id="ARBA00022643"/>
    </source>
</evidence>
<keyword evidence="8" id="KW-0694">RNA-binding</keyword>